<dbReference type="Pfam" id="PF07676">
    <property type="entry name" value="PD40"/>
    <property type="match status" value="1"/>
</dbReference>
<evidence type="ECO:0000256" key="1">
    <source>
        <dbReference type="SAM" id="SignalP"/>
    </source>
</evidence>
<organism evidence="2 3">
    <name type="scientific">Hyaloscypha variabilis (strain UAMH 11265 / GT02V1 / F)</name>
    <name type="common">Meliniomyces variabilis</name>
    <dbReference type="NCBI Taxonomy" id="1149755"/>
    <lineage>
        <taxon>Eukaryota</taxon>
        <taxon>Fungi</taxon>
        <taxon>Dikarya</taxon>
        <taxon>Ascomycota</taxon>
        <taxon>Pezizomycotina</taxon>
        <taxon>Leotiomycetes</taxon>
        <taxon>Helotiales</taxon>
        <taxon>Hyaloscyphaceae</taxon>
        <taxon>Hyaloscypha</taxon>
        <taxon>Hyaloscypha variabilis</taxon>
    </lineage>
</organism>
<keyword evidence="1" id="KW-0732">Signal</keyword>
<dbReference type="SUPFAM" id="SSF51004">
    <property type="entry name" value="C-terminal (heme d1) domain of cytochrome cd1-nitrite reductase"/>
    <property type="match status" value="2"/>
</dbReference>
<feature type="chain" id="PRO_5014395222" evidence="1">
    <location>
        <begin position="21"/>
        <end position="386"/>
    </location>
</feature>
<dbReference type="EMBL" id="KZ613966">
    <property type="protein sequence ID" value="PMD30518.1"/>
    <property type="molecule type" value="Genomic_DNA"/>
</dbReference>
<dbReference type="GO" id="GO:0016853">
    <property type="term" value="F:isomerase activity"/>
    <property type="evidence" value="ECO:0007669"/>
    <property type="project" value="UniProtKB-KW"/>
</dbReference>
<dbReference type="OrthoDB" id="5340947at2759"/>
<dbReference type="PANTHER" id="PTHR47197:SF3">
    <property type="entry name" value="DIHYDRO-HEME D1 DEHYDROGENASE"/>
    <property type="match status" value="1"/>
</dbReference>
<protein>
    <submittedName>
        <fullName evidence="2">Putative isomerase YbhE</fullName>
    </submittedName>
</protein>
<sequence>MAPSLQFFVMTLASTAIVSALSPPICQTVAPLQKVLDIQTANLTIDNAPFGIIYASNDIAFVGVAETVAVLNTSTFPPTQLSSFPVHFGNTGFPTVQGLAITRNKKTLYLSVGPGAIAVDVKKAVAGAANPIAGYLNGTAGTTSIETTLSLHDEYVFVTQEDGTTATKDNGTIEVFHVQRASNGSVSSTYVGYIELGYLVVGSALSPDGSRLYVTSEQINEDATQGTLSVLDVETLKTNPSAALLATAGAGCGAVRVAVSHDGKHVWVTARESNKLLAFDAAKLESNSSSALIASVQVGTSPVGLHFVNHGRHIITADSNRFSSPNTTTGLTVVDVEAALNGTQGFPRIPTGLFPRELALSPDGKTLLVSDYSSDIIQAVNVTQLT</sequence>
<dbReference type="Proteomes" id="UP000235786">
    <property type="component" value="Unassembled WGS sequence"/>
</dbReference>
<dbReference type="InterPro" id="IPR051200">
    <property type="entry name" value="Host-pathogen_enzymatic-act"/>
</dbReference>
<reference evidence="2 3" key="1">
    <citation type="submission" date="2016-04" db="EMBL/GenBank/DDBJ databases">
        <title>A degradative enzymes factory behind the ericoid mycorrhizal symbiosis.</title>
        <authorList>
            <consortium name="DOE Joint Genome Institute"/>
            <person name="Martino E."/>
            <person name="Morin E."/>
            <person name="Grelet G."/>
            <person name="Kuo A."/>
            <person name="Kohler A."/>
            <person name="Daghino S."/>
            <person name="Barry K."/>
            <person name="Choi C."/>
            <person name="Cichocki N."/>
            <person name="Clum A."/>
            <person name="Copeland A."/>
            <person name="Hainaut M."/>
            <person name="Haridas S."/>
            <person name="Labutti K."/>
            <person name="Lindquist E."/>
            <person name="Lipzen A."/>
            <person name="Khouja H.-R."/>
            <person name="Murat C."/>
            <person name="Ohm R."/>
            <person name="Olson A."/>
            <person name="Spatafora J."/>
            <person name="Veneault-Fourrey C."/>
            <person name="Henrissat B."/>
            <person name="Grigoriev I."/>
            <person name="Martin F."/>
            <person name="Perotto S."/>
        </authorList>
    </citation>
    <scope>NUCLEOTIDE SEQUENCE [LARGE SCALE GENOMIC DNA]</scope>
    <source>
        <strain evidence="2 3">F</strain>
    </source>
</reference>
<evidence type="ECO:0000313" key="2">
    <source>
        <dbReference type="EMBL" id="PMD30518.1"/>
    </source>
</evidence>
<dbReference type="InterPro" id="IPR011659">
    <property type="entry name" value="WD40"/>
</dbReference>
<dbReference type="Gene3D" id="2.130.10.10">
    <property type="entry name" value="YVTN repeat-like/Quinoprotein amine dehydrogenase"/>
    <property type="match status" value="1"/>
</dbReference>
<name>A0A2J6QW72_HYAVF</name>
<keyword evidence="2" id="KW-0413">Isomerase</keyword>
<proteinExistence type="predicted"/>
<evidence type="ECO:0000313" key="3">
    <source>
        <dbReference type="Proteomes" id="UP000235786"/>
    </source>
</evidence>
<dbReference type="PANTHER" id="PTHR47197">
    <property type="entry name" value="PROTEIN NIRF"/>
    <property type="match status" value="1"/>
</dbReference>
<feature type="signal peptide" evidence="1">
    <location>
        <begin position="1"/>
        <end position="20"/>
    </location>
</feature>
<dbReference type="InterPro" id="IPR015943">
    <property type="entry name" value="WD40/YVTN_repeat-like_dom_sf"/>
</dbReference>
<dbReference type="AlphaFoldDB" id="A0A2J6QW72"/>
<accession>A0A2J6QW72</accession>
<gene>
    <name evidence="2" type="ORF">L207DRAFT_520024</name>
</gene>
<dbReference type="InterPro" id="IPR011048">
    <property type="entry name" value="Haem_d1_sf"/>
</dbReference>
<keyword evidence="3" id="KW-1185">Reference proteome</keyword>